<evidence type="ECO:0000256" key="12">
    <source>
        <dbReference type="ARBA" id="ARBA00023204"/>
    </source>
</evidence>
<dbReference type="GO" id="GO:0070987">
    <property type="term" value="P:error-free translesion synthesis"/>
    <property type="evidence" value="ECO:0007669"/>
    <property type="project" value="UniProtKB-ARBA"/>
</dbReference>
<dbReference type="InterPro" id="IPR038401">
    <property type="entry name" value="Rev1_C_sf"/>
</dbReference>
<keyword evidence="11" id="KW-0238">DNA-binding</keyword>
<dbReference type="InterPro" id="IPR036775">
    <property type="entry name" value="DNA_pol_Y-fam_lit_finger_sf"/>
</dbReference>
<keyword evidence="5" id="KW-0237">DNA synthesis</keyword>
<dbReference type="Gene3D" id="6.10.250.1630">
    <property type="match status" value="2"/>
</dbReference>
<dbReference type="EMBL" id="PEDP01000172">
    <property type="protein sequence ID" value="POS87207.1"/>
    <property type="molecule type" value="Genomic_DNA"/>
</dbReference>
<evidence type="ECO:0000256" key="6">
    <source>
        <dbReference type="ARBA" id="ARBA00022679"/>
    </source>
</evidence>
<dbReference type="SUPFAM" id="SSF56672">
    <property type="entry name" value="DNA/RNA polymerases"/>
    <property type="match status" value="1"/>
</dbReference>
<dbReference type="GO" id="GO:0042276">
    <property type="term" value="P:error-prone translesion synthesis"/>
    <property type="evidence" value="ECO:0007669"/>
    <property type="project" value="TreeGrafter"/>
</dbReference>
<keyword evidence="10" id="KW-0460">Magnesium</keyword>
<evidence type="ECO:0000256" key="9">
    <source>
        <dbReference type="ARBA" id="ARBA00022763"/>
    </source>
</evidence>
<evidence type="ECO:0000256" key="14">
    <source>
        <dbReference type="ARBA" id="ARBA00058985"/>
    </source>
</evidence>
<dbReference type="Pfam" id="PF14377">
    <property type="entry name" value="UBM"/>
    <property type="match status" value="3"/>
</dbReference>
<dbReference type="InterPro" id="IPR001126">
    <property type="entry name" value="UmuC"/>
</dbReference>
<feature type="domain" description="BRCT" evidence="16">
    <location>
        <begin position="61"/>
        <end position="149"/>
    </location>
</feature>
<dbReference type="InterPro" id="IPR043502">
    <property type="entry name" value="DNA/RNA_pol_sf"/>
</dbReference>
<keyword evidence="6" id="KW-0808">Transferase</keyword>
<comment type="cofactor">
    <cofactor evidence="1">
        <name>Mg(2+)</name>
        <dbReference type="ChEBI" id="CHEBI:18420"/>
    </cofactor>
</comment>
<keyword evidence="13" id="KW-0539">Nucleus</keyword>
<dbReference type="GO" id="GO:0017125">
    <property type="term" value="F:deoxycytidyl transferase activity"/>
    <property type="evidence" value="ECO:0007669"/>
    <property type="project" value="TreeGrafter"/>
</dbReference>
<comment type="subcellular location">
    <subcellularLocation>
        <location evidence="2">Nucleus</location>
    </subcellularLocation>
</comment>
<dbReference type="GO" id="GO:0046872">
    <property type="term" value="F:metal ion binding"/>
    <property type="evidence" value="ECO:0007669"/>
    <property type="project" value="UniProtKB-KW"/>
</dbReference>
<gene>
    <name evidence="18" type="ORF">EPUL_001677</name>
</gene>
<dbReference type="CDD" id="cd01701">
    <property type="entry name" value="PolY_Rev1"/>
    <property type="match status" value="1"/>
</dbReference>
<keyword evidence="7" id="KW-0548">Nucleotidyltransferase</keyword>
<dbReference type="Gene3D" id="1.20.58.1280">
    <property type="entry name" value="DNA repair protein Rev1, C-terminal domain"/>
    <property type="match status" value="1"/>
</dbReference>
<dbReference type="Gene3D" id="3.40.50.10190">
    <property type="entry name" value="BRCT domain"/>
    <property type="match status" value="1"/>
</dbReference>
<proteinExistence type="inferred from homology"/>
<dbReference type="Gene3D" id="1.10.150.20">
    <property type="entry name" value="5' to 3' exonuclease, C-terminal subdomain"/>
    <property type="match status" value="1"/>
</dbReference>
<dbReference type="FunFam" id="3.40.50.10190:FF:000011">
    <property type="entry name" value="DNA repair protein REV1"/>
    <property type="match status" value="1"/>
</dbReference>
<keyword evidence="12" id="KW-0234">DNA repair</keyword>
<evidence type="ECO:0000256" key="15">
    <source>
        <dbReference type="ARBA" id="ARBA00081902"/>
    </source>
</evidence>
<dbReference type="Pfam" id="PF21999">
    <property type="entry name" value="IMS_HHH_1"/>
    <property type="match status" value="1"/>
</dbReference>
<dbReference type="InterPro" id="IPR031991">
    <property type="entry name" value="Rev1_C"/>
</dbReference>
<dbReference type="FunFam" id="3.30.70.270:FF:000040">
    <property type="entry name" value="DNA repair protein REV1"/>
    <property type="match status" value="1"/>
</dbReference>
<feature type="domain" description="UmuC" evidence="17">
    <location>
        <begin position="406"/>
        <end position="604"/>
    </location>
</feature>
<dbReference type="PANTHER" id="PTHR45990">
    <property type="entry name" value="DNA REPAIR PROTEIN REV1"/>
    <property type="match status" value="1"/>
</dbReference>
<dbReference type="SMART" id="SM00292">
    <property type="entry name" value="BRCT"/>
    <property type="match status" value="1"/>
</dbReference>
<evidence type="ECO:0000256" key="7">
    <source>
        <dbReference type="ARBA" id="ARBA00022695"/>
    </source>
</evidence>
<dbReference type="Gene3D" id="3.40.1170.60">
    <property type="match status" value="1"/>
</dbReference>
<dbReference type="InterPro" id="IPR036420">
    <property type="entry name" value="BRCT_dom_sf"/>
</dbReference>
<dbReference type="GO" id="GO:0006281">
    <property type="term" value="P:DNA repair"/>
    <property type="evidence" value="ECO:0007669"/>
    <property type="project" value="UniProtKB-KW"/>
</dbReference>
<dbReference type="Gene3D" id="3.30.70.270">
    <property type="match status" value="1"/>
</dbReference>
<dbReference type="OrthoDB" id="427711at2759"/>
<dbReference type="PANTHER" id="PTHR45990:SF1">
    <property type="entry name" value="DNA REPAIR PROTEIN REV1"/>
    <property type="match status" value="1"/>
</dbReference>
<dbReference type="CDD" id="cd17719">
    <property type="entry name" value="BRCT_Rev1"/>
    <property type="match status" value="1"/>
</dbReference>
<dbReference type="Pfam" id="PF16589">
    <property type="entry name" value="BRCT_2"/>
    <property type="match status" value="1"/>
</dbReference>
<accession>A0A2S4PYW6</accession>
<sequence length="1338" mass="151074">MGCRLEKQSGLIRKQIERHTFNDELGEEYEGSNFGGFSDYFRRKRLKLQNLDAHIRSHSSDKPQIFRGIVIHVNGYTQPSLNDIHHIVVSHGGGFCQYLDGKTTVSHIIAANLTPKKAIEFQKYRIVKPAWIVDSVAARKILPWTAYKVLHEGPAQRLLGFEEGKISSHKNENIRSYNEQTESSWYTGQLRKYIDNFVKESGPKCVEPKGFGRQELENNGIQVNIEPQQNDFDNNFPLSEGFEVTSSLEEVLDGTEGLRFHTEQVEITDVTHVDSYIQIPSSPLHPSSDIKTHQQLNSQESCLPPKKKFQPQIKTHSVEIENNPFLKKSRELTAEEHNSLLLADPKIRKSTTANPDFISQFYAESRLHHLSAWKAELKSRLQSLATEKNSPRNKLSKSKPGARRYIMHVDFDSFFCAVSLKNSPEFVNKPAAVAHGSGAGAEIASCNYPARAFGVKNGMWMKNALKLCPQIKVLPYDFPAYETASNLFYNEILSVGGIVQSVSVDEALVDITNLCHTACQTDGVTLCEKSILCEQEKANTIASDLKKQVKKITGCEVSIGIGPNIFLAKVALRKSKPAGLLQIKPKDVVDHICDLNVRDLPGVARSIGGKLEEIGIKSVKDIRQSNKDRLMIVLGPKTGKRIWEYSQGVDFTEVGEQVCRKSVSAEINWGIRFLTQNEAEEFLYNLCIELQRRLVDQKVQGKQLTLKIMRRSSGAPLDPPKHLGHGICDTFNKSVIFGVATSNAEIIGREAVSILRSYGFSPGDLRGLGVQMTKLETVKTTNRTSPIYRQKGNSYGTFLFLKRASQSSIDPIHEMQTSKKQKAILGPYENTNSESVEEINSNSNKLKFSKSGSHFRSEKDPIDESSPLKIRTTHVHPASAIARINSDANFSPKPLNITGTQFIIPSQIDHSVLGQLPQDIQSKLLAQSKLQKASKTNSTIKTQIHNSSKQDFISLPSDLDRNVFDALPDDMKAEILANYNFHTPNTPSKNRTILKPITKKHSPSKKRGRGRNIGLKTKHDPRQLNFFTFLDSYKGQYNDEQVKFEEKFQVELDPDFLSELPDDVRLELLDEQKRLQQQRSTSCALNTVQVTNKKYLAEQVPLPRKLVLPERESRPTFTTHELSSLHQLRETTSAWYEECAADGPHPEDVAAMVRYLRRVVLDERDMAKVVGLIRWLGYLIAEGRSCNNEGDNSYSCESKENSSWNAWKLALSTIKDSVQSAVQERGRVGQIARQYYNDYKQKLEQDTRGISALEKKAMLEKCRFARGQYTVPEFGQDMASIFPCRIRFFFQENESSIKKPLHAYYLTQFLPFAYPKVCLALPKEIKVIAQLNENLNAY</sequence>
<dbReference type="SUPFAM" id="SSF52113">
    <property type="entry name" value="BRCT domain"/>
    <property type="match status" value="1"/>
</dbReference>
<name>A0A2S4PYW6_9PEZI</name>
<dbReference type="InterPro" id="IPR001357">
    <property type="entry name" value="BRCT_dom"/>
</dbReference>
<dbReference type="Pfam" id="PF00817">
    <property type="entry name" value="IMS"/>
    <property type="match status" value="1"/>
</dbReference>
<dbReference type="PROSITE" id="PS50173">
    <property type="entry name" value="UMUC"/>
    <property type="match status" value="1"/>
</dbReference>
<evidence type="ECO:0000256" key="5">
    <source>
        <dbReference type="ARBA" id="ARBA00022634"/>
    </source>
</evidence>
<dbReference type="InterPro" id="IPR017961">
    <property type="entry name" value="DNA_pol_Y-fam_little_finger"/>
</dbReference>
<dbReference type="InterPro" id="IPR025527">
    <property type="entry name" value="HUWE1/Rev1_UBM"/>
</dbReference>
<evidence type="ECO:0000256" key="2">
    <source>
        <dbReference type="ARBA" id="ARBA00004123"/>
    </source>
</evidence>
<keyword evidence="8" id="KW-0479">Metal-binding</keyword>
<evidence type="ECO:0000256" key="3">
    <source>
        <dbReference type="ARBA" id="ARBA00010945"/>
    </source>
</evidence>
<comment type="caution">
    <text evidence="18">The sequence shown here is derived from an EMBL/GenBank/DDBJ whole genome shotgun (WGS) entry which is preliminary data.</text>
</comment>
<dbReference type="GO" id="GO:0005634">
    <property type="term" value="C:nucleus"/>
    <property type="evidence" value="ECO:0007669"/>
    <property type="project" value="UniProtKB-SubCell"/>
</dbReference>
<dbReference type="Pfam" id="PF11799">
    <property type="entry name" value="IMS_C"/>
    <property type="match status" value="1"/>
</dbReference>
<dbReference type="STRING" id="225359.A0A2S4PYW6"/>
<keyword evidence="19" id="KW-1185">Reference proteome</keyword>
<dbReference type="PROSITE" id="PS50172">
    <property type="entry name" value="BRCT"/>
    <property type="match status" value="1"/>
</dbReference>
<evidence type="ECO:0000256" key="8">
    <source>
        <dbReference type="ARBA" id="ARBA00022723"/>
    </source>
</evidence>
<dbReference type="GO" id="GO:0003887">
    <property type="term" value="F:DNA-directed DNA polymerase activity"/>
    <property type="evidence" value="ECO:0007669"/>
    <property type="project" value="InterPro"/>
</dbReference>
<dbReference type="Gene3D" id="3.30.1490.100">
    <property type="entry name" value="DNA polymerase, Y-family, little finger domain"/>
    <property type="match status" value="1"/>
</dbReference>
<reference evidence="18 19" key="1">
    <citation type="submission" date="2017-10" db="EMBL/GenBank/DDBJ databases">
        <title>Development of genomic resources for the powdery mildew, Erysiphe pulchra.</title>
        <authorList>
            <person name="Wadl P.A."/>
            <person name="Mack B.M."/>
            <person name="Moore G."/>
            <person name="Beltz S.B."/>
        </authorList>
    </citation>
    <scope>NUCLEOTIDE SEQUENCE [LARGE SCALE GENOMIC DNA]</scope>
    <source>
        <strain evidence="18">Cflorida</strain>
    </source>
</reference>
<dbReference type="Proteomes" id="UP000237438">
    <property type="component" value="Unassembled WGS sequence"/>
</dbReference>
<dbReference type="InterPro" id="IPR053848">
    <property type="entry name" value="IMS_HHH_1"/>
</dbReference>
<evidence type="ECO:0000256" key="1">
    <source>
        <dbReference type="ARBA" id="ARBA00001946"/>
    </source>
</evidence>
<keyword evidence="9" id="KW-0227">DNA damage</keyword>
<evidence type="ECO:0000259" key="17">
    <source>
        <dbReference type="PROSITE" id="PS50173"/>
    </source>
</evidence>
<dbReference type="Gene3D" id="6.10.250.1490">
    <property type="match status" value="1"/>
</dbReference>
<comment type="function">
    <text evidence="14">Deoxycytidyl transferase involved in DNA repair. Transfers a dCMP residue from dCTP to the 3'-end of a DNA primer in a template-dependent reaction. May assist in the first step in the bypass of abasic lesions by the insertion of a nucleotide opposite the lesion. Required for normal induction of mutations by physical and chemical agents. Involved in mitochondrial DNA mutagenesis.</text>
</comment>
<dbReference type="SUPFAM" id="SSF100879">
    <property type="entry name" value="Lesion bypass DNA polymerase (Y-family), little finger domain"/>
    <property type="match status" value="1"/>
</dbReference>
<organism evidence="18 19">
    <name type="scientific">Erysiphe pulchra</name>
    <dbReference type="NCBI Taxonomy" id="225359"/>
    <lineage>
        <taxon>Eukaryota</taxon>
        <taxon>Fungi</taxon>
        <taxon>Dikarya</taxon>
        <taxon>Ascomycota</taxon>
        <taxon>Pezizomycotina</taxon>
        <taxon>Leotiomycetes</taxon>
        <taxon>Erysiphales</taxon>
        <taxon>Erysiphaceae</taxon>
        <taxon>Erysiphe</taxon>
    </lineage>
</organism>
<evidence type="ECO:0000256" key="4">
    <source>
        <dbReference type="ARBA" id="ARBA00020399"/>
    </source>
</evidence>
<comment type="similarity">
    <text evidence="3">Belongs to the DNA polymerase type-Y family.</text>
</comment>
<dbReference type="FunFam" id="3.30.1490.100:FF:000001">
    <property type="entry name" value="DNA repair protein REV1"/>
    <property type="match status" value="1"/>
</dbReference>
<evidence type="ECO:0000259" key="16">
    <source>
        <dbReference type="PROSITE" id="PS50172"/>
    </source>
</evidence>
<feature type="non-terminal residue" evidence="18">
    <location>
        <position position="1338"/>
    </location>
</feature>
<evidence type="ECO:0000313" key="19">
    <source>
        <dbReference type="Proteomes" id="UP000237438"/>
    </source>
</evidence>
<dbReference type="Pfam" id="PF16727">
    <property type="entry name" value="REV1_C"/>
    <property type="match status" value="1"/>
</dbReference>
<evidence type="ECO:0000256" key="13">
    <source>
        <dbReference type="ARBA" id="ARBA00023242"/>
    </source>
</evidence>
<dbReference type="GO" id="GO:0003684">
    <property type="term" value="F:damaged DNA binding"/>
    <property type="evidence" value="ECO:0007669"/>
    <property type="project" value="InterPro"/>
</dbReference>
<dbReference type="InterPro" id="IPR043128">
    <property type="entry name" value="Rev_trsase/Diguanyl_cyclase"/>
</dbReference>
<evidence type="ECO:0000256" key="11">
    <source>
        <dbReference type="ARBA" id="ARBA00023125"/>
    </source>
</evidence>
<evidence type="ECO:0000256" key="10">
    <source>
        <dbReference type="ARBA" id="ARBA00022842"/>
    </source>
</evidence>
<protein>
    <recommendedName>
        <fullName evidence="4">DNA repair protein REV1</fullName>
    </recommendedName>
    <alternativeName>
        <fullName evidence="15">Reversionless protein 1</fullName>
    </alternativeName>
</protein>
<evidence type="ECO:0000313" key="18">
    <source>
        <dbReference type="EMBL" id="POS87207.1"/>
    </source>
</evidence>